<evidence type="ECO:0008006" key="3">
    <source>
        <dbReference type="Google" id="ProtNLM"/>
    </source>
</evidence>
<dbReference type="Proteomes" id="UP001171111">
    <property type="component" value="Unassembled WGS sequence"/>
</dbReference>
<keyword evidence="2" id="KW-1185">Reference proteome</keyword>
<evidence type="ECO:0000313" key="2">
    <source>
        <dbReference type="Proteomes" id="UP001171111"/>
    </source>
</evidence>
<accession>A0ABT8T6S1</accession>
<sequence>MRFFYRIMSSNKAKITEQADMIMDSEKYIDLYSQSRLNGYSSIDEHEQNFQMLDKIASKLGRIEIIIRNRIDRKMSQSNKDWLFNLPEHIHLDASDETQDHDTLVSRQTFGFWIKVARHYKIEPVTFKKDFLDNFSFKKYYNKNKERLNKAKLNDYQKACSILLLTKNIRNRAFHFENLLKLRKSGIPRLSVKVDLKENRVFYFSIEPNMIIEYLDNILESFDKALSK</sequence>
<dbReference type="EMBL" id="JAULJQ010000003">
    <property type="protein sequence ID" value="MDO2409218.1"/>
    <property type="molecule type" value="Genomic_DNA"/>
</dbReference>
<name>A0ABT8T6S1_9BACT</name>
<reference evidence="1 2" key="1">
    <citation type="submission" date="2023-06" db="EMBL/GenBank/DDBJ databases">
        <title>Campylobacter magnum sp. nov., isolated from cecal contents of domestic pigs (Sus scrofa domesticus).</title>
        <authorList>
            <person name="Papic B."/>
            <person name="Gruntar I."/>
        </authorList>
    </citation>
    <scope>NUCLEOTIDE SEQUENCE [LARGE SCALE GENOMIC DNA]</scope>
    <source>
        <strain evidence="2">34484-21</strain>
    </source>
</reference>
<dbReference type="RefSeq" id="WP_302244062.1">
    <property type="nucleotide sequence ID" value="NZ_JAULJQ010000003.1"/>
</dbReference>
<organism evidence="1 2">
    <name type="scientific">Campylobacter magnus</name>
    <dbReference type="NCBI Taxonomy" id="3026462"/>
    <lineage>
        <taxon>Bacteria</taxon>
        <taxon>Pseudomonadati</taxon>
        <taxon>Campylobacterota</taxon>
        <taxon>Epsilonproteobacteria</taxon>
        <taxon>Campylobacterales</taxon>
        <taxon>Campylobacteraceae</taxon>
        <taxon>Campylobacter</taxon>
    </lineage>
</organism>
<proteinExistence type="predicted"/>
<gene>
    <name evidence="1" type="ORF">Q2362_03770</name>
</gene>
<protein>
    <recommendedName>
        <fullName evidence="3">CAAX protease</fullName>
    </recommendedName>
</protein>
<comment type="caution">
    <text evidence="1">The sequence shown here is derived from an EMBL/GenBank/DDBJ whole genome shotgun (WGS) entry which is preliminary data.</text>
</comment>
<evidence type="ECO:0000313" key="1">
    <source>
        <dbReference type="EMBL" id="MDO2409218.1"/>
    </source>
</evidence>